<gene>
    <name evidence="3" type="primary">LOC101896375</name>
</gene>
<dbReference type="InterPro" id="IPR006601">
    <property type="entry name" value="Uncharacterised_DM11_DROME"/>
</dbReference>
<sequence length="195" mass="22491">MKMFSIFIIAYLLLLAFGNAARYEFIFDNEEIFESCPGIPGNNGVHDLFDLSDMIFELSEGRLEVSGNSTSVWEGVEPTDRIQGRGDLYKFQRGAWQVTPLTFAVNDFCSVQYSNSSAWYQMWTKRIAPEDRKCINVYGHVYHYMHLPVDTVFEYPVNIEGRHKLVVNLRAFDESNKERPKIICTQIVGEVIKVK</sequence>
<dbReference type="VEuPathDB" id="VectorBase:MDOMA2_006838"/>
<proteinExistence type="predicted"/>
<reference evidence="3" key="1">
    <citation type="submission" date="2025-08" db="UniProtKB">
        <authorList>
            <consortium name="RefSeq"/>
        </authorList>
    </citation>
    <scope>IDENTIFICATION</scope>
    <source>
        <strain evidence="3">Aabys</strain>
        <tissue evidence="3">Whole body</tissue>
    </source>
</reference>
<accession>A0A9J7CHQ3</accession>
<dbReference type="GeneID" id="101896375"/>
<feature type="signal peptide" evidence="1">
    <location>
        <begin position="1"/>
        <end position="20"/>
    </location>
</feature>
<evidence type="ECO:0000256" key="1">
    <source>
        <dbReference type="SAM" id="SignalP"/>
    </source>
</evidence>
<dbReference type="SMART" id="SM00675">
    <property type="entry name" value="DM11"/>
    <property type="match status" value="1"/>
</dbReference>
<dbReference type="VEuPathDB" id="VectorBase:MDOA007135"/>
<evidence type="ECO:0000313" key="2">
    <source>
        <dbReference type="Proteomes" id="UP001652621"/>
    </source>
</evidence>
<name>A0A9J7CHQ3_MUSDO</name>
<dbReference type="RefSeq" id="XP_005175067.3">
    <property type="nucleotide sequence ID" value="XM_005175010.4"/>
</dbReference>
<evidence type="ECO:0000313" key="3">
    <source>
        <dbReference type="RefSeq" id="XP_005175067.3"/>
    </source>
</evidence>
<keyword evidence="1" id="KW-0732">Signal</keyword>
<protein>
    <submittedName>
        <fullName evidence="3">Uncharacterized protein LOC101896375</fullName>
    </submittedName>
</protein>
<feature type="chain" id="PRO_5046214990" evidence="1">
    <location>
        <begin position="21"/>
        <end position="195"/>
    </location>
</feature>
<keyword evidence="2" id="KW-1185">Reference proteome</keyword>
<organism evidence="2 3">
    <name type="scientific">Musca domestica</name>
    <name type="common">House fly</name>
    <dbReference type="NCBI Taxonomy" id="7370"/>
    <lineage>
        <taxon>Eukaryota</taxon>
        <taxon>Metazoa</taxon>
        <taxon>Ecdysozoa</taxon>
        <taxon>Arthropoda</taxon>
        <taxon>Hexapoda</taxon>
        <taxon>Insecta</taxon>
        <taxon>Pterygota</taxon>
        <taxon>Neoptera</taxon>
        <taxon>Endopterygota</taxon>
        <taxon>Diptera</taxon>
        <taxon>Brachycera</taxon>
        <taxon>Muscomorpha</taxon>
        <taxon>Muscoidea</taxon>
        <taxon>Muscidae</taxon>
        <taxon>Musca</taxon>
    </lineage>
</organism>
<dbReference type="Proteomes" id="UP001652621">
    <property type="component" value="Unplaced"/>
</dbReference>
<dbReference type="OrthoDB" id="7975395at2759"/>